<accession>A0A6G3MFD6</accession>
<organism evidence="4">
    <name type="scientific">Henneguya salminicola</name>
    <name type="common">Myxosporean</name>
    <dbReference type="NCBI Taxonomy" id="69463"/>
    <lineage>
        <taxon>Eukaryota</taxon>
        <taxon>Metazoa</taxon>
        <taxon>Cnidaria</taxon>
        <taxon>Myxozoa</taxon>
        <taxon>Myxosporea</taxon>
        <taxon>Bivalvulida</taxon>
        <taxon>Platysporina</taxon>
        <taxon>Myxobolidae</taxon>
        <taxon>Henneguya</taxon>
    </lineage>
</organism>
<reference evidence="4" key="1">
    <citation type="submission" date="2018-11" db="EMBL/GenBank/DDBJ databases">
        <title>Henneguya salminicola genome and transcriptome.</title>
        <authorList>
            <person name="Yahalomi D."/>
            <person name="Atkinson S.D."/>
            <person name="Neuhof M."/>
            <person name="Chang E.S."/>
            <person name="Philippe H."/>
            <person name="Cartwright P."/>
            <person name="Bartholomew J.L."/>
            <person name="Huchon D."/>
        </authorList>
    </citation>
    <scope>NUCLEOTIDE SEQUENCE</scope>
    <source>
        <strain evidence="4">Hz1</strain>
        <tissue evidence="4">Whole</tissue>
    </source>
</reference>
<dbReference type="PROSITE" id="PS00022">
    <property type="entry name" value="EGF_1"/>
    <property type="match status" value="2"/>
</dbReference>
<keyword evidence="2" id="KW-0812">Transmembrane</keyword>
<dbReference type="SMART" id="SM00181">
    <property type="entry name" value="EGF"/>
    <property type="match status" value="3"/>
</dbReference>
<dbReference type="InterPro" id="IPR051830">
    <property type="entry name" value="NOTCH_homolog"/>
</dbReference>
<protein>
    <submittedName>
        <fullName evidence="4">Fat-like cadherin-related tumor suppressor homolog (Trinotate prediction)</fullName>
    </submittedName>
</protein>
<feature type="domain" description="EGF-like" evidence="3">
    <location>
        <begin position="60"/>
        <end position="98"/>
    </location>
</feature>
<keyword evidence="2" id="KW-0472">Membrane</keyword>
<dbReference type="SUPFAM" id="SSF57196">
    <property type="entry name" value="EGF/Laminin"/>
    <property type="match status" value="1"/>
</dbReference>
<dbReference type="InterPro" id="IPR000742">
    <property type="entry name" value="EGF"/>
</dbReference>
<proteinExistence type="predicted"/>
<name>A0A6G3MFD6_HENSL</name>
<evidence type="ECO:0000313" key="4">
    <source>
        <dbReference type="EMBL" id="NDJ92758.1"/>
    </source>
</evidence>
<dbReference type="EMBL" id="GHBP01001485">
    <property type="protein sequence ID" value="NDJ92758.1"/>
    <property type="molecule type" value="Transcribed_RNA"/>
</dbReference>
<feature type="transmembrane region" description="Helical" evidence="2">
    <location>
        <begin position="150"/>
        <end position="172"/>
    </location>
</feature>
<sequence length="190" mass="22021">MNNGRCIGTASNYYCNCSENYYGKKCEYYKDFNKNMRLECSMPNNCKVACIEGWSGKYCDNFSCNNYKKCKNNSSCEISNGKIHCKCNKELFTGTYCQFRCSHPCGNGICSSQNNVVKCICKYSYTGVSCNKMKKKRLILEKSYMFRFKIYLLTIASIFCIIPIFLMQILWIKNEKKAIDFMGINLNENL</sequence>
<feature type="domain" description="EGF-like" evidence="3">
    <location>
        <begin position="1"/>
        <end position="27"/>
    </location>
</feature>
<evidence type="ECO:0000256" key="1">
    <source>
        <dbReference type="PROSITE-ProRule" id="PRU00076"/>
    </source>
</evidence>
<dbReference type="PROSITE" id="PS50026">
    <property type="entry name" value="EGF_3"/>
    <property type="match status" value="2"/>
</dbReference>
<dbReference type="AlphaFoldDB" id="A0A6G3MFD6"/>
<dbReference type="Gene3D" id="2.10.25.10">
    <property type="entry name" value="Laminin"/>
    <property type="match status" value="2"/>
</dbReference>
<keyword evidence="1" id="KW-1015">Disulfide bond</keyword>
<evidence type="ECO:0000256" key="2">
    <source>
        <dbReference type="SAM" id="Phobius"/>
    </source>
</evidence>
<dbReference type="PANTHER" id="PTHR24033">
    <property type="entry name" value="EGF-LIKE DOMAIN-CONTAINING PROTEIN"/>
    <property type="match status" value="1"/>
</dbReference>
<comment type="caution">
    <text evidence="1">Lacks conserved residue(s) required for the propagation of feature annotation.</text>
</comment>
<dbReference type="PANTHER" id="PTHR24033:SF232">
    <property type="entry name" value="LAMININ SUBUNIT GAMMA-2-RELATED"/>
    <property type="match status" value="1"/>
</dbReference>
<feature type="disulfide bond" evidence="1">
    <location>
        <begin position="17"/>
        <end position="26"/>
    </location>
</feature>
<keyword evidence="1" id="KW-0245">EGF-like domain</keyword>
<keyword evidence="2" id="KW-1133">Transmembrane helix</keyword>
<evidence type="ECO:0000259" key="3">
    <source>
        <dbReference type="PROSITE" id="PS50026"/>
    </source>
</evidence>